<protein>
    <submittedName>
        <fullName evidence="2">Uncharacterized protein</fullName>
    </submittedName>
</protein>
<organism evidence="2 3">
    <name type="scientific">Mucor saturninus</name>
    <dbReference type="NCBI Taxonomy" id="64648"/>
    <lineage>
        <taxon>Eukaryota</taxon>
        <taxon>Fungi</taxon>
        <taxon>Fungi incertae sedis</taxon>
        <taxon>Mucoromycota</taxon>
        <taxon>Mucoromycotina</taxon>
        <taxon>Mucoromycetes</taxon>
        <taxon>Mucorales</taxon>
        <taxon>Mucorineae</taxon>
        <taxon>Mucoraceae</taxon>
        <taxon>Mucor</taxon>
    </lineage>
</organism>
<dbReference type="EMBL" id="JAEPRD010000080">
    <property type="protein sequence ID" value="KAG2200685.1"/>
    <property type="molecule type" value="Genomic_DNA"/>
</dbReference>
<proteinExistence type="predicted"/>
<evidence type="ECO:0000313" key="2">
    <source>
        <dbReference type="EMBL" id="KAG2200685.1"/>
    </source>
</evidence>
<sequence>MSPSANSTRKNQGAVYRKSSGLASKVKAEEKLASLPIVKGTKRNFSQEEDLQICRSYIYYTIENKDNLNPKHLWKNIAQHFKESLSEEDFICQREKDSLKARWVATLDPRTREFSGCVHKTANNHDGSNYSYDAHKDSKFRFTNCFEYLKRYDRWNPNPTLSSERVKRRKVSKEISREDVYAAMMQSIDSKKEVEMSDIVALKFFNHISSSETGLPFKDLSSMIDLSSMTDLSLMLVDPTTIKQPKRRLWIEQKQAEILKRDNI</sequence>
<evidence type="ECO:0000313" key="3">
    <source>
        <dbReference type="Proteomes" id="UP000603453"/>
    </source>
</evidence>
<name>A0A8H7QZF4_9FUNG</name>
<comment type="caution">
    <text evidence="2">The sequence shown here is derived from an EMBL/GenBank/DDBJ whole genome shotgun (WGS) entry which is preliminary data.</text>
</comment>
<gene>
    <name evidence="2" type="ORF">INT47_005841</name>
</gene>
<feature type="region of interest" description="Disordered" evidence="1">
    <location>
        <begin position="1"/>
        <end position="20"/>
    </location>
</feature>
<accession>A0A8H7QZF4</accession>
<dbReference type="Proteomes" id="UP000603453">
    <property type="component" value="Unassembled WGS sequence"/>
</dbReference>
<reference evidence="2" key="1">
    <citation type="submission" date="2020-12" db="EMBL/GenBank/DDBJ databases">
        <title>Metabolic potential, ecology and presence of endohyphal bacteria is reflected in genomic diversity of Mucoromycotina.</title>
        <authorList>
            <person name="Muszewska A."/>
            <person name="Okrasinska A."/>
            <person name="Steczkiewicz K."/>
            <person name="Drgas O."/>
            <person name="Orlowska M."/>
            <person name="Perlinska-Lenart U."/>
            <person name="Aleksandrzak-Piekarczyk T."/>
            <person name="Szatraj K."/>
            <person name="Zielenkiewicz U."/>
            <person name="Pilsyk S."/>
            <person name="Malc E."/>
            <person name="Mieczkowski P."/>
            <person name="Kruszewska J.S."/>
            <person name="Biernat P."/>
            <person name="Pawlowska J."/>
        </authorList>
    </citation>
    <scope>NUCLEOTIDE SEQUENCE</scope>
    <source>
        <strain evidence="2">WA0000017839</strain>
    </source>
</reference>
<keyword evidence="3" id="KW-1185">Reference proteome</keyword>
<evidence type="ECO:0000256" key="1">
    <source>
        <dbReference type="SAM" id="MobiDB-lite"/>
    </source>
</evidence>
<feature type="compositionally biased region" description="Polar residues" evidence="1">
    <location>
        <begin position="1"/>
        <end position="11"/>
    </location>
</feature>
<dbReference type="AlphaFoldDB" id="A0A8H7QZF4"/>